<evidence type="ECO:0000256" key="2">
    <source>
        <dbReference type="ARBA" id="ARBA00008520"/>
    </source>
</evidence>
<dbReference type="PANTHER" id="PTHR43649:SF31">
    <property type="entry name" value="SN-GLYCEROL-3-PHOSPHATE-BINDING PERIPLASMIC PROTEIN UGPB"/>
    <property type="match status" value="1"/>
</dbReference>
<keyword evidence="3" id="KW-0813">Transport</keyword>
<dbReference type="EMBL" id="WHPN01000272">
    <property type="protein sequence ID" value="KAF4408470.1"/>
    <property type="molecule type" value="Genomic_DNA"/>
</dbReference>
<comment type="similarity">
    <text evidence="2">Belongs to the bacterial solute-binding protein 1 family.</text>
</comment>
<comment type="caution">
    <text evidence="5">The sequence shown here is derived from an EMBL/GenBank/DDBJ whole genome shotgun (WGS) entry which is preliminary data.</text>
</comment>
<accession>A0ABQ7FJB3</accession>
<keyword evidence="4" id="KW-0732">Signal</keyword>
<protein>
    <submittedName>
        <fullName evidence="5">Sugar ABC transporter substrate-binding protein</fullName>
    </submittedName>
</protein>
<dbReference type="InterPro" id="IPR006059">
    <property type="entry name" value="SBP"/>
</dbReference>
<dbReference type="SUPFAM" id="SSF53850">
    <property type="entry name" value="Periplasmic binding protein-like II"/>
    <property type="match status" value="1"/>
</dbReference>
<comment type="subcellular location">
    <subcellularLocation>
        <location evidence="1">Cell envelope</location>
    </subcellularLocation>
</comment>
<evidence type="ECO:0000313" key="6">
    <source>
        <dbReference type="Proteomes" id="UP000621266"/>
    </source>
</evidence>
<proteinExistence type="inferred from homology"/>
<evidence type="ECO:0000256" key="4">
    <source>
        <dbReference type="ARBA" id="ARBA00022729"/>
    </source>
</evidence>
<sequence length="439" mass="48127">MSFLTLAAAGCAPQGGQGGDGRTISYWLWDANQLPAYQACAKAFQRENPGLRVDISQVGWESYWTKLTSSFIAGTQPDVFTNRVNMLPQFVKLGVLAPLDELGPTRSLRDADYQPGLARSWTGRDGHRYGAPKDWDTVAVFYNKEHTRAAGISDRELNSLDWNPRDGGSFEKTVARLTVDANGRRGDEPGFDKDRVVRYGMAAQDPGTYDGQTQWSPFTGSTGWKYTDKELWGEHYNFDSETFQSTLDWYYGLAEKGYMAPFETYSESNHPETQMGAGKAVLTVNGSWMLSTFAGLEGVDLGIAPTPVGPSGERASMMGGLADSVTRASPRKRAAAEWVAFLASDQCQKLVGRDATVFPATPAGTRAAVAEHRRNGLDVTPFTRHIEEGTTFSFPVTDHAADIEAIMKPVLQDIYAGTAPVGRLTETNRQINYLFAHDG</sequence>
<dbReference type="InterPro" id="IPR050490">
    <property type="entry name" value="Bact_solute-bd_prot1"/>
</dbReference>
<evidence type="ECO:0000313" key="5">
    <source>
        <dbReference type="EMBL" id="KAF4408470.1"/>
    </source>
</evidence>
<reference evidence="5 6" key="1">
    <citation type="submission" date="2019-10" db="EMBL/GenBank/DDBJ databases">
        <title>Streptomyces tenebrisbrunneis sp.nov., an endogenous actinomycete isolated from of Lycium ruthenicum.</title>
        <authorList>
            <person name="Ma L."/>
        </authorList>
    </citation>
    <scope>NUCLEOTIDE SEQUENCE [LARGE SCALE GENOMIC DNA]</scope>
    <source>
        <strain evidence="5 6">TRM 66187</strain>
    </source>
</reference>
<dbReference type="CDD" id="cd13585">
    <property type="entry name" value="PBP2_TMBP_like"/>
    <property type="match status" value="1"/>
</dbReference>
<dbReference type="RefSeq" id="WP_156206251.1">
    <property type="nucleotide sequence ID" value="NZ_WHPN01000272.1"/>
</dbReference>
<dbReference type="PANTHER" id="PTHR43649">
    <property type="entry name" value="ARABINOSE-BINDING PROTEIN-RELATED"/>
    <property type="match status" value="1"/>
</dbReference>
<gene>
    <name evidence="5" type="ORF">GCU69_14125</name>
</gene>
<keyword evidence="6" id="KW-1185">Reference proteome</keyword>
<organism evidence="5 6">
    <name type="scientific">Streptomyces lycii</name>
    <dbReference type="NCBI Taxonomy" id="2654337"/>
    <lineage>
        <taxon>Bacteria</taxon>
        <taxon>Bacillati</taxon>
        <taxon>Actinomycetota</taxon>
        <taxon>Actinomycetes</taxon>
        <taxon>Kitasatosporales</taxon>
        <taxon>Streptomycetaceae</taxon>
        <taxon>Streptomyces</taxon>
    </lineage>
</organism>
<dbReference type="Gene3D" id="3.40.190.10">
    <property type="entry name" value="Periplasmic binding protein-like II"/>
    <property type="match status" value="1"/>
</dbReference>
<dbReference type="Pfam" id="PF13416">
    <property type="entry name" value="SBP_bac_8"/>
    <property type="match status" value="1"/>
</dbReference>
<evidence type="ECO:0000256" key="1">
    <source>
        <dbReference type="ARBA" id="ARBA00004196"/>
    </source>
</evidence>
<name>A0ABQ7FJB3_9ACTN</name>
<dbReference type="Proteomes" id="UP000621266">
    <property type="component" value="Unassembled WGS sequence"/>
</dbReference>
<evidence type="ECO:0000256" key="3">
    <source>
        <dbReference type="ARBA" id="ARBA00022448"/>
    </source>
</evidence>